<feature type="transmembrane region" description="Helical" evidence="1">
    <location>
        <begin position="329"/>
        <end position="348"/>
    </location>
</feature>
<keyword evidence="1" id="KW-0812">Transmembrane</keyword>
<name>A0A1T4K090_9FIRM</name>
<keyword evidence="3" id="KW-1185">Reference proteome</keyword>
<evidence type="ECO:0000313" key="3">
    <source>
        <dbReference type="Proteomes" id="UP000196365"/>
    </source>
</evidence>
<accession>A0A1T4K090</accession>
<gene>
    <name evidence="2" type="ORF">SAMN02745973_00257</name>
</gene>
<evidence type="ECO:0000313" key="2">
    <source>
        <dbReference type="EMBL" id="SJZ35831.1"/>
    </source>
</evidence>
<keyword evidence="1" id="KW-0472">Membrane</keyword>
<dbReference type="NCBIfam" id="TIGR02867">
    <property type="entry name" value="spore_II_P"/>
    <property type="match status" value="1"/>
</dbReference>
<dbReference type="InterPro" id="IPR010897">
    <property type="entry name" value="Spore_II_P"/>
</dbReference>
<dbReference type="OrthoDB" id="1633470at2"/>
<organism evidence="2 3">
    <name type="scientific">Garciella nitratireducens DSM 15102</name>
    <dbReference type="NCBI Taxonomy" id="1121911"/>
    <lineage>
        <taxon>Bacteria</taxon>
        <taxon>Bacillati</taxon>
        <taxon>Bacillota</taxon>
        <taxon>Clostridia</taxon>
        <taxon>Eubacteriales</taxon>
        <taxon>Eubacteriaceae</taxon>
        <taxon>Garciella</taxon>
    </lineage>
</organism>
<evidence type="ECO:0000256" key="1">
    <source>
        <dbReference type="SAM" id="Phobius"/>
    </source>
</evidence>
<keyword evidence="1" id="KW-1133">Transmembrane helix</keyword>
<reference evidence="2 3" key="1">
    <citation type="submission" date="2017-02" db="EMBL/GenBank/DDBJ databases">
        <authorList>
            <person name="Peterson S.W."/>
        </authorList>
    </citation>
    <scope>NUCLEOTIDE SEQUENCE [LARGE SCALE GENOMIC DNA]</scope>
    <source>
        <strain evidence="2 3">DSM 15102</strain>
    </source>
</reference>
<dbReference type="Proteomes" id="UP000196365">
    <property type="component" value="Unassembled WGS sequence"/>
</dbReference>
<dbReference type="RefSeq" id="WP_087677698.1">
    <property type="nucleotide sequence ID" value="NZ_FUWV01000001.1"/>
</dbReference>
<protein>
    <submittedName>
        <fullName evidence="2">Stage II sporulation protein P</fullName>
    </submittedName>
</protein>
<proteinExistence type="predicted"/>
<sequence length="372" mass="41176">MRNKKIKAVIPVIFILSMIFTTIVYADDWYEKEDGYYTIYDQTSNKVLCLIAAKVSQGDEYVSDDNKLYEVIKVKDKNHIAYAKYKEEIKLPEISSTKQEALALMAKQQNRIIGIYHTHSDESYVPTDGTSSINGKGGIYKVGDALTASLKKDGVQVIHRQELHLPHDAGAYRRSRPTNKKILQQAPAAVFDVHRDAIPSEQYDFKVNGKPATKVRIVLGQKNQNIEKNKNLAYKLKAVADEMYPGMIKDIYIGKGNYNQDMAPNSALLEIGTHENKREAAENTANVLGNVLTVAVFGGQKQVAAENGQPSKIVKNTEPAQTDNTGTSGGLLIVLGIAIVLGVGYLFISNSGKELRSKFGDKFSSFLGNRKK</sequence>
<dbReference type="AlphaFoldDB" id="A0A1T4K090"/>
<dbReference type="Pfam" id="PF07454">
    <property type="entry name" value="SpoIIP"/>
    <property type="match status" value="1"/>
</dbReference>
<dbReference type="EMBL" id="FUWV01000001">
    <property type="protein sequence ID" value="SJZ35831.1"/>
    <property type="molecule type" value="Genomic_DNA"/>
</dbReference>